<accession>A0A1F6D3E6</accession>
<dbReference type="Proteomes" id="UP000178606">
    <property type="component" value="Unassembled WGS sequence"/>
</dbReference>
<dbReference type="Pfam" id="PF11074">
    <property type="entry name" value="DUF2779"/>
    <property type="match status" value="1"/>
</dbReference>
<sequence>MSASIRSDMHLNKSQYLTGKFCPKRLYLDVHGPPETLDAATQLRLDEGRQVGEWAREGLGGVLVEERGHEEAVKRTRRLMADPGVSAIFEGAFEHGGLRVRADILVRQGEGWNLVEVKSSTSVKKEHLEDVALTRHVVASSGWPVAACTLRLVNRDFRLGMSIEAFFADHDVTREAVFDPEEADATVHALLDALRGPEPPQVPTGLHCRSCPHYDVCIPDRHVLSLPRLSEKRLSELRARNLSRIAEIPDRFSLTATQRRVRDAVRTGAVQVESGLDEVLNRVTYPLFFLDFESVATGYPLYPDVAPHEQVPTQYSLHILPVSGGLVAHRDFLHEDGADPRRRLAERLLEDLGDSGSIVVYSNFEQARISGLASLFPDLAPALENLKGRLYDLCKVLQGYVYHPAFGGSFSIKRTLPALTPGLDYADLAISDGEAASAAYREMIAPGTSPGRRREIGRDLRAYCARDSLAMVRLYEALCQMACRG</sequence>
<reference evidence="2 3" key="1">
    <citation type="journal article" date="2016" name="Nat. Commun.">
        <title>Thousands of microbial genomes shed light on interconnected biogeochemical processes in an aquifer system.</title>
        <authorList>
            <person name="Anantharaman K."/>
            <person name="Brown C.T."/>
            <person name="Hug L.A."/>
            <person name="Sharon I."/>
            <person name="Castelle C.J."/>
            <person name="Probst A.J."/>
            <person name="Thomas B.C."/>
            <person name="Singh A."/>
            <person name="Wilkins M.J."/>
            <person name="Karaoz U."/>
            <person name="Brodie E.L."/>
            <person name="Williams K.H."/>
            <person name="Hubbard S.S."/>
            <person name="Banfield J.F."/>
        </authorList>
    </citation>
    <scope>NUCLEOTIDE SEQUENCE [LARGE SCALE GENOMIC DNA]</scope>
    <source>
        <strain evidence="3">RIFCSPLOWO2_12_FULL_64_10</strain>
    </source>
</reference>
<proteinExistence type="predicted"/>
<dbReference type="EMBL" id="MFKF01000054">
    <property type="protein sequence ID" value="OGG55964.1"/>
    <property type="molecule type" value="Genomic_DNA"/>
</dbReference>
<gene>
    <name evidence="2" type="ORF">A3F84_00745</name>
</gene>
<evidence type="ECO:0000313" key="2">
    <source>
        <dbReference type="EMBL" id="OGG55964.1"/>
    </source>
</evidence>
<comment type="caution">
    <text evidence="2">The sequence shown here is derived from an EMBL/GenBank/DDBJ whole genome shotgun (WGS) entry which is preliminary data.</text>
</comment>
<feature type="domain" description="DUF2779" evidence="1">
    <location>
        <begin position="288"/>
        <end position="411"/>
    </location>
</feature>
<dbReference type="Gene3D" id="3.90.320.10">
    <property type="match status" value="1"/>
</dbReference>
<organism evidence="2 3">
    <name type="scientific">Handelsmanbacteria sp. (strain RIFCSPLOWO2_12_FULL_64_10)</name>
    <dbReference type="NCBI Taxonomy" id="1817868"/>
    <lineage>
        <taxon>Bacteria</taxon>
        <taxon>Candidatus Handelsmaniibacteriota</taxon>
    </lineage>
</organism>
<evidence type="ECO:0000313" key="3">
    <source>
        <dbReference type="Proteomes" id="UP000178606"/>
    </source>
</evidence>
<dbReference type="InterPro" id="IPR011604">
    <property type="entry name" value="PDDEXK-like_dom_sf"/>
</dbReference>
<protein>
    <recommendedName>
        <fullName evidence="1">DUF2779 domain-containing protein</fullName>
    </recommendedName>
</protein>
<name>A0A1F6D3E6_HANXR</name>
<evidence type="ECO:0000259" key="1">
    <source>
        <dbReference type="Pfam" id="PF11074"/>
    </source>
</evidence>
<dbReference type="AlphaFoldDB" id="A0A1F6D3E6"/>
<dbReference type="InterPro" id="IPR021301">
    <property type="entry name" value="DUF2779"/>
</dbReference>